<dbReference type="Gene3D" id="1.10.1170.10">
    <property type="entry name" value="Inhibitor Of Apoptosis Protein (2mihbC-IAP-1), Chain A"/>
    <property type="match status" value="2"/>
</dbReference>
<dbReference type="Proteomes" id="UP001145021">
    <property type="component" value="Unassembled WGS sequence"/>
</dbReference>
<dbReference type="SMART" id="SM00238">
    <property type="entry name" value="BIR"/>
    <property type="match status" value="2"/>
</dbReference>
<dbReference type="PANTHER" id="PTHR46771">
    <property type="entry name" value="DETERIN"/>
    <property type="match status" value="1"/>
</dbReference>
<evidence type="ECO:0000313" key="4">
    <source>
        <dbReference type="EMBL" id="KAJ1641749.1"/>
    </source>
</evidence>
<feature type="region of interest" description="Disordered" evidence="3">
    <location>
        <begin position="219"/>
        <end position="259"/>
    </location>
</feature>
<feature type="non-terminal residue" evidence="4">
    <location>
        <position position="259"/>
    </location>
</feature>
<evidence type="ECO:0000256" key="1">
    <source>
        <dbReference type="ARBA" id="ARBA00022723"/>
    </source>
</evidence>
<dbReference type="Pfam" id="PF00653">
    <property type="entry name" value="BIR"/>
    <property type="match status" value="2"/>
</dbReference>
<comment type="caution">
    <text evidence="4">The sequence shown here is derived from an EMBL/GenBank/DDBJ whole genome shotgun (WGS) entry which is preliminary data.</text>
</comment>
<dbReference type="AlphaFoldDB" id="A0A9W8CH77"/>
<evidence type="ECO:0000313" key="5">
    <source>
        <dbReference type="Proteomes" id="UP001145021"/>
    </source>
</evidence>
<evidence type="ECO:0000256" key="3">
    <source>
        <dbReference type="SAM" id="MobiDB-lite"/>
    </source>
</evidence>
<accession>A0A9W8CH77</accession>
<keyword evidence="2" id="KW-0862">Zinc</keyword>
<dbReference type="PANTHER" id="PTHR46771:SF5">
    <property type="entry name" value="DETERIN"/>
    <property type="match status" value="1"/>
</dbReference>
<dbReference type="PROSITE" id="PS50143">
    <property type="entry name" value="BIR_REPEAT_2"/>
    <property type="match status" value="2"/>
</dbReference>
<dbReference type="SUPFAM" id="SSF57924">
    <property type="entry name" value="Inhibitor of apoptosis (IAP) repeat"/>
    <property type="match status" value="2"/>
</dbReference>
<keyword evidence="1" id="KW-0479">Metal-binding</keyword>
<dbReference type="GO" id="GO:0046872">
    <property type="term" value="F:metal ion binding"/>
    <property type="evidence" value="ECO:0007669"/>
    <property type="project" value="UniProtKB-KW"/>
</dbReference>
<dbReference type="InterPro" id="IPR001370">
    <property type="entry name" value="BIR_rpt"/>
</dbReference>
<reference evidence="4" key="1">
    <citation type="submission" date="2022-07" db="EMBL/GenBank/DDBJ databases">
        <title>Phylogenomic reconstructions and comparative analyses of Kickxellomycotina fungi.</title>
        <authorList>
            <person name="Reynolds N.K."/>
            <person name="Stajich J.E."/>
            <person name="Barry K."/>
            <person name="Grigoriev I.V."/>
            <person name="Crous P."/>
            <person name="Smith M.E."/>
        </authorList>
    </citation>
    <scope>NUCLEOTIDE SEQUENCE</scope>
    <source>
        <strain evidence="4">NBRC 105413</strain>
    </source>
</reference>
<proteinExistence type="predicted"/>
<evidence type="ECO:0000256" key="2">
    <source>
        <dbReference type="ARBA" id="ARBA00022833"/>
    </source>
</evidence>
<name>A0A9W8CH77_9FUNG</name>
<sequence length="259" mass="29621">MKQTLNFHAFKQRKDTFLRRGRYRWPYIKYSAYLAQPDTLASAGFSFCPAKDAPDNVQCFHCGFELTGWEQSDDPFSEHYAHQPSCTYAKLHCQTREALAGNKVEWVGWPVGKGGDDREQKARLLDMRNDVAMRLETFTTNEWPHTGRVDWNVTPEKLAKAGFYYTPEWWGDDTATCQFCGYALAEWEADDDPNAEHERRVPDCLFFTLVKEKAAKLVSSPLPKGTPRRVSMRTSMQAADVSTLEPDHQDESDDSSASK</sequence>
<dbReference type="InterPro" id="IPR051190">
    <property type="entry name" value="Baculoviral_IAP"/>
</dbReference>
<dbReference type="CDD" id="cd00022">
    <property type="entry name" value="BIR"/>
    <property type="match status" value="2"/>
</dbReference>
<protein>
    <submittedName>
        <fullName evidence="4">Uncharacterized protein</fullName>
    </submittedName>
</protein>
<feature type="compositionally biased region" description="Acidic residues" evidence="3">
    <location>
        <begin position="248"/>
        <end position="259"/>
    </location>
</feature>
<gene>
    <name evidence="4" type="ORF">LPJ64_006320</name>
</gene>
<dbReference type="EMBL" id="JANBOH010000669">
    <property type="protein sequence ID" value="KAJ1641749.1"/>
    <property type="molecule type" value="Genomic_DNA"/>
</dbReference>
<organism evidence="4 5">
    <name type="scientific">Coemansia asiatica</name>
    <dbReference type="NCBI Taxonomy" id="1052880"/>
    <lineage>
        <taxon>Eukaryota</taxon>
        <taxon>Fungi</taxon>
        <taxon>Fungi incertae sedis</taxon>
        <taxon>Zoopagomycota</taxon>
        <taxon>Kickxellomycotina</taxon>
        <taxon>Kickxellomycetes</taxon>
        <taxon>Kickxellales</taxon>
        <taxon>Kickxellaceae</taxon>
        <taxon>Coemansia</taxon>
    </lineage>
</organism>
<keyword evidence="5" id="KW-1185">Reference proteome</keyword>